<dbReference type="AlphaFoldDB" id="A0A849BGL7"/>
<dbReference type="EMBL" id="JABEMA010000027">
    <property type="protein sequence ID" value="NNH22229.1"/>
    <property type="molecule type" value="Genomic_DNA"/>
</dbReference>
<feature type="compositionally biased region" description="Basic and acidic residues" evidence="1">
    <location>
        <begin position="47"/>
        <end position="62"/>
    </location>
</feature>
<feature type="region of interest" description="Disordered" evidence="1">
    <location>
        <begin position="45"/>
        <end position="78"/>
    </location>
</feature>
<evidence type="ECO:0000313" key="2">
    <source>
        <dbReference type="EMBL" id="NNH22229.1"/>
    </source>
</evidence>
<sequence>MTERGSGVVLAGAAAGLARAAGRVVAPGPTTQAARRQLVRRVTAEVPEPREGADRAARREALIHSLEMSRRRRRPVRR</sequence>
<dbReference type="Proteomes" id="UP000555552">
    <property type="component" value="Unassembled WGS sequence"/>
</dbReference>
<evidence type="ECO:0000313" key="3">
    <source>
        <dbReference type="Proteomes" id="UP000555552"/>
    </source>
</evidence>
<keyword evidence="3" id="KW-1185">Reference proteome</keyword>
<dbReference type="RefSeq" id="WP_171202082.1">
    <property type="nucleotide sequence ID" value="NZ_BAAANP010000013.1"/>
</dbReference>
<name>A0A849BGL7_9ACTN</name>
<evidence type="ECO:0000256" key="1">
    <source>
        <dbReference type="SAM" id="MobiDB-lite"/>
    </source>
</evidence>
<organism evidence="2 3">
    <name type="scientific">Pseudokineococcus marinus</name>
    <dbReference type="NCBI Taxonomy" id="351215"/>
    <lineage>
        <taxon>Bacteria</taxon>
        <taxon>Bacillati</taxon>
        <taxon>Actinomycetota</taxon>
        <taxon>Actinomycetes</taxon>
        <taxon>Kineosporiales</taxon>
        <taxon>Kineosporiaceae</taxon>
        <taxon>Pseudokineococcus</taxon>
    </lineage>
</organism>
<proteinExistence type="predicted"/>
<reference evidence="2 3" key="1">
    <citation type="submission" date="2020-05" db="EMBL/GenBank/DDBJ databases">
        <title>MicrobeNet Type strains.</title>
        <authorList>
            <person name="Nicholson A.C."/>
        </authorList>
    </citation>
    <scope>NUCLEOTIDE SEQUENCE [LARGE SCALE GENOMIC DNA]</scope>
    <source>
        <strain evidence="2 3">JCM 14547</strain>
    </source>
</reference>
<protein>
    <submittedName>
        <fullName evidence="2">Uncharacterized protein</fullName>
    </submittedName>
</protein>
<gene>
    <name evidence="2" type="ORF">HLB09_03845</name>
</gene>
<accession>A0A849BGL7</accession>
<comment type="caution">
    <text evidence="2">The sequence shown here is derived from an EMBL/GenBank/DDBJ whole genome shotgun (WGS) entry which is preliminary data.</text>
</comment>